<evidence type="ECO:0000313" key="8">
    <source>
        <dbReference type="EMBL" id="OYD55026.1"/>
    </source>
</evidence>
<dbReference type="InterPro" id="IPR033480">
    <property type="entry name" value="sCache_2"/>
</dbReference>
<evidence type="ECO:0000259" key="7">
    <source>
        <dbReference type="Pfam" id="PF17200"/>
    </source>
</evidence>
<name>A0A235F149_9RHOO</name>
<feature type="domain" description="Single Cache" evidence="7">
    <location>
        <begin position="39"/>
        <end position="147"/>
    </location>
</feature>
<dbReference type="GO" id="GO:0005886">
    <property type="term" value="C:plasma membrane"/>
    <property type="evidence" value="ECO:0007669"/>
    <property type="project" value="UniProtKB-SubCell"/>
</dbReference>
<feature type="signal peptide" evidence="6">
    <location>
        <begin position="1"/>
        <end position="25"/>
    </location>
</feature>
<evidence type="ECO:0000256" key="6">
    <source>
        <dbReference type="SAM" id="SignalP"/>
    </source>
</evidence>
<evidence type="ECO:0000256" key="1">
    <source>
        <dbReference type="ARBA" id="ARBA00004651"/>
    </source>
</evidence>
<evidence type="ECO:0000313" key="9">
    <source>
        <dbReference type="Proteomes" id="UP000215181"/>
    </source>
</evidence>
<comment type="subcellular location">
    <subcellularLocation>
        <location evidence="1">Cell membrane</location>
        <topology evidence="1">Multi-pass membrane protein</topology>
    </subcellularLocation>
</comment>
<sequence length="165" mass="18123">MLSIARLLRIRLFVFAFAASLGATAAVAQGSGQTEVRSTQAQAQQMLDRAVAELKANGPRAYERFNDPKGDFVINDLYVYVVGVDDLVFRAHGTMPKLIGRSAATLRDATGKRFIADQADEVRTVGKGTLEYIWRNPVNGRDELKRALYQRVGDVFAAVGIYVAQ</sequence>
<dbReference type="AlphaFoldDB" id="A0A235F149"/>
<gene>
    <name evidence="8" type="ORF">CGK74_02120</name>
</gene>
<keyword evidence="9" id="KW-1185">Reference proteome</keyword>
<evidence type="ECO:0000256" key="2">
    <source>
        <dbReference type="ARBA" id="ARBA00022475"/>
    </source>
</evidence>
<keyword evidence="4" id="KW-1133">Transmembrane helix</keyword>
<dbReference type="Gene3D" id="3.30.450.20">
    <property type="entry name" value="PAS domain"/>
    <property type="match status" value="1"/>
</dbReference>
<comment type="caution">
    <text evidence="8">The sequence shown here is derived from an EMBL/GenBank/DDBJ whole genome shotgun (WGS) entry which is preliminary data.</text>
</comment>
<dbReference type="Pfam" id="PF17200">
    <property type="entry name" value="sCache_2"/>
    <property type="match status" value="1"/>
</dbReference>
<reference evidence="8 9" key="1">
    <citation type="submission" date="2017-07" db="EMBL/GenBank/DDBJ databases">
        <title>Thauera sp. KNDSS-Mac4 genome sequence and assembly.</title>
        <authorList>
            <person name="Mayilraj S."/>
        </authorList>
    </citation>
    <scope>NUCLEOTIDE SEQUENCE [LARGE SCALE GENOMIC DNA]</scope>
    <source>
        <strain evidence="8 9">KNDSS-Mac4</strain>
    </source>
</reference>
<protein>
    <recommendedName>
        <fullName evidence="7">Single Cache domain-containing protein</fullName>
    </recommendedName>
</protein>
<dbReference type="RefSeq" id="WP_094266876.1">
    <property type="nucleotide sequence ID" value="NZ_JAQVFK010000028.1"/>
</dbReference>
<keyword evidence="6" id="KW-0732">Signal</keyword>
<keyword evidence="2" id="KW-1003">Cell membrane</keyword>
<dbReference type="OrthoDB" id="9178561at2"/>
<proteinExistence type="predicted"/>
<organism evidence="8 9">
    <name type="scientific">Thauera propionica</name>
    <dbReference type="NCBI Taxonomy" id="2019431"/>
    <lineage>
        <taxon>Bacteria</taxon>
        <taxon>Pseudomonadati</taxon>
        <taxon>Pseudomonadota</taxon>
        <taxon>Betaproteobacteria</taxon>
        <taxon>Rhodocyclales</taxon>
        <taxon>Zoogloeaceae</taxon>
        <taxon>Thauera</taxon>
    </lineage>
</organism>
<dbReference type="EMBL" id="NOIH01000003">
    <property type="protein sequence ID" value="OYD55026.1"/>
    <property type="molecule type" value="Genomic_DNA"/>
</dbReference>
<evidence type="ECO:0000256" key="3">
    <source>
        <dbReference type="ARBA" id="ARBA00022692"/>
    </source>
</evidence>
<accession>A0A235F149</accession>
<keyword evidence="3" id="KW-0812">Transmembrane</keyword>
<keyword evidence="5" id="KW-0472">Membrane</keyword>
<evidence type="ECO:0000256" key="5">
    <source>
        <dbReference type="ARBA" id="ARBA00023136"/>
    </source>
</evidence>
<feature type="chain" id="PRO_5011969081" description="Single Cache domain-containing protein" evidence="6">
    <location>
        <begin position="26"/>
        <end position="165"/>
    </location>
</feature>
<evidence type="ECO:0000256" key="4">
    <source>
        <dbReference type="ARBA" id="ARBA00022989"/>
    </source>
</evidence>
<dbReference type="Proteomes" id="UP000215181">
    <property type="component" value="Unassembled WGS sequence"/>
</dbReference>